<feature type="transmembrane region" description="Helical" evidence="1">
    <location>
        <begin position="52"/>
        <end position="73"/>
    </location>
</feature>
<keyword evidence="1" id="KW-0812">Transmembrane</keyword>
<evidence type="ECO:0000313" key="2">
    <source>
        <dbReference type="EMBL" id="MEQ7155587.1"/>
    </source>
</evidence>
<proteinExistence type="predicted"/>
<organism evidence="2 3">
    <name type="scientific">Brevundimonas aurifodinae</name>
    <dbReference type="NCBI Taxonomy" id="1508312"/>
    <lineage>
        <taxon>Bacteria</taxon>
        <taxon>Pseudomonadati</taxon>
        <taxon>Pseudomonadota</taxon>
        <taxon>Alphaproteobacteria</taxon>
        <taxon>Caulobacterales</taxon>
        <taxon>Caulobacteraceae</taxon>
        <taxon>Brevundimonas</taxon>
    </lineage>
</organism>
<dbReference type="RefSeq" id="WP_349684741.1">
    <property type="nucleotide sequence ID" value="NZ_JBEGDD010000007.1"/>
</dbReference>
<keyword evidence="1" id="KW-1133">Transmembrane helix</keyword>
<dbReference type="Proteomes" id="UP001445732">
    <property type="component" value="Unassembled WGS sequence"/>
</dbReference>
<dbReference type="EMBL" id="JBEGDD010000007">
    <property type="protein sequence ID" value="MEQ7155587.1"/>
    <property type="molecule type" value="Genomic_DNA"/>
</dbReference>
<reference evidence="2 3" key="1">
    <citation type="submission" date="2024-06" db="EMBL/GenBank/DDBJ databases">
        <title>Brevundimonas sp. C11.</title>
        <authorList>
            <person name="Maltman C."/>
        </authorList>
    </citation>
    <scope>NUCLEOTIDE SEQUENCE [LARGE SCALE GENOMIC DNA]</scope>
    <source>
        <strain evidence="2 3">C11</strain>
    </source>
</reference>
<gene>
    <name evidence="2" type="ORF">ABN401_10245</name>
</gene>
<evidence type="ECO:0000256" key="1">
    <source>
        <dbReference type="SAM" id="Phobius"/>
    </source>
</evidence>
<evidence type="ECO:0000313" key="3">
    <source>
        <dbReference type="Proteomes" id="UP001445732"/>
    </source>
</evidence>
<comment type="caution">
    <text evidence="2">The sequence shown here is derived from an EMBL/GenBank/DDBJ whole genome shotgun (WGS) entry which is preliminary data.</text>
</comment>
<feature type="transmembrane region" description="Helical" evidence="1">
    <location>
        <begin position="7"/>
        <end position="32"/>
    </location>
</feature>
<accession>A0ABV1NPL7</accession>
<keyword evidence="1" id="KW-0472">Membrane</keyword>
<name>A0ABV1NPL7_9CAUL</name>
<protein>
    <submittedName>
        <fullName evidence="2">Uncharacterized protein</fullName>
    </submittedName>
</protein>
<sequence length="78" mass="8258">MKQAMVRVAFIGACLLIAWEFIVFGLSVAAFVSGEGRVGGGLSGLLVQSMGMVRSTLHGLVPPVILLIVIEVYKGRRA</sequence>
<keyword evidence="3" id="KW-1185">Reference proteome</keyword>